<accession>A0A6H2H5V2</accession>
<dbReference type="GO" id="GO:0016020">
    <property type="term" value="C:membrane"/>
    <property type="evidence" value="ECO:0007669"/>
    <property type="project" value="UniProtKB-SubCell"/>
</dbReference>
<dbReference type="InterPro" id="IPR017937">
    <property type="entry name" value="Thioredoxin_CS"/>
</dbReference>
<dbReference type="InterPro" id="IPR035671">
    <property type="entry name" value="DsbD_gamma"/>
</dbReference>
<feature type="transmembrane region" description="Helical" evidence="7">
    <location>
        <begin position="515"/>
        <end position="539"/>
    </location>
</feature>
<dbReference type="PROSITE" id="PS00194">
    <property type="entry name" value="THIOREDOXIN_1"/>
    <property type="match status" value="1"/>
</dbReference>
<dbReference type="GO" id="GO:0045454">
    <property type="term" value="P:cell redox homeostasis"/>
    <property type="evidence" value="ECO:0007669"/>
    <property type="project" value="TreeGrafter"/>
</dbReference>
<dbReference type="AlphaFoldDB" id="A0A6H2H5V2"/>
<dbReference type="Pfam" id="PF11412">
    <property type="entry name" value="DsbD_N"/>
    <property type="match status" value="1"/>
</dbReference>
<dbReference type="PANTHER" id="PTHR32234:SF3">
    <property type="entry name" value="SUPPRESSION OF COPPER SENSITIVITY PROTEIN"/>
    <property type="match status" value="1"/>
</dbReference>
<feature type="transmembrane region" description="Helical" evidence="7">
    <location>
        <begin position="577"/>
        <end position="599"/>
    </location>
</feature>
<keyword evidence="11" id="KW-1185">Reference proteome</keyword>
<evidence type="ECO:0000313" key="10">
    <source>
        <dbReference type="EMBL" id="QJC55183.1"/>
    </source>
</evidence>
<dbReference type="InterPro" id="IPR036249">
    <property type="entry name" value="Thioredoxin-like_sf"/>
</dbReference>
<dbReference type="InterPro" id="IPR003834">
    <property type="entry name" value="Cyt_c_assmbl_TM_dom"/>
</dbReference>
<dbReference type="KEGG" id="pvac:HC248_00446"/>
<keyword evidence="10" id="KW-0560">Oxidoreductase</keyword>
<feature type="transmembrane region" description="Helical" evidence="7">
    <location>
        <begin position="354"/>
        <end position="380"/>
    </location>
</feature>
<evidence type="ECO:0000256" key="3">
    <source>
        <dbReference type="ARBA" id="ARBA00022748"/>
    </source>
</evidence>
<dbReference type="Pfam" id="PF13899">
    <property type="entry name" value="Thioredoxin_7"/>
    <property type="match status" value="1"/>
</dbReference>
<dbReference type="InterPro" id="IPR028250">
    <property type="entry name" value="DsbDN"/>
</dbReference>
<proteinExistence type="predicted"/>
<evidence type="ECO:0000256" key="7">
    <source>
        <dbReference type="SAM" id="Phobius"/>
    </source>
</evidence>
<dbReference type="SUPFAM" id="SSF52833">
    <property type="entry name" value="Thioredoxin-like"/>
    <property type="match status" value="1"/>
</dbReference>
<dbReference type="Gene3D" id="3.40.30.10">
    <property type="entry name" value="Glutaredoxin"/>
    <property type="match status" value="1"/>
</dbReference>
<dbReference type="Proteomes" id="UP000502041">
    <property type="component" value="Chromosome"/>
</dbReference>
<feature type="transmembrane region" description="Helical" evidence="7">
    <location>
        <begin position="441"/>
        <end position="460"/>
    </location>
</feature>
<keyword evidence="5 7" id="KW-0472">Membrane</keyword>
<evidence type="ECO:0000259" key="8">
    <source>
        <dbReference type="Pfam" id="PF02683"/>
    </source>
</evidence>
<keyword evidence="6" id="KW-0676">Redox-active center</keyword>
<feature type="transmembrane region" description="Helical" evidence="7">
    <location>
        <begin position="401"/>
        <end position="421"/>
    </location>
</feature>
<comment type="subcellular location">
    <subcellularLocation>
        <location evidence="1">Membrane</location>
        <topology evidence="1">Multi-pass membrane protein</topology>
    </subcellularLocation>
</comment>
<evidence type="ECO:0000256" key="1">
    <source>
        <dbReference type="ARBA" id="ARBA00004141"/>
    </source>
</evidence>
<dbReference type="GO" id="GO:0017004">
    <property type="term" value="P:cytochrome complex assembly"/>
    <property type="evidence" value="ECO:0007669"/>
    <property type="project" value="UniProtKB-KW"/>
</dbReference>
<feature type="transmembrane region" description="Helical" evidence="7">
    <location>
        <begin position="551"/>
        <end position="571"/>
    </location>
</feature>
<feature type="domain" description="Cytochrome C biogenesis protein transmembrane" evidence="8">
    <location>
        <begin position="358"/>
        <end position="568"/>
    </location>
</feature>
<evidence type="ECO:0000313" key="11">
    <source>
        <dbReference type="Proteomes" id="UP000502041"/>
    </source>
</evidence>
<sequence>MLKQGQEPIQSLWAHTRTMNMPRLHHNMHKLFTRISATVFLITSAVLFNSASAQSNINSLFSKSSSAVSAVVTTEQVRAELLAWAPDGVGPGKQVWLGLQLAHQPEWHTYWKNAGDSGLPTVLDWQLPAGISAGEIAWPTPKKIPIGTLANYGYENNVLLPVPLTVASNFSGNTLDVKLKASWLICRLECIPQEGEFSLSIPVQSSSGISTAVFQNTFKATPKPLPTGSSTAEVTADSITVSLSGLPAGLQGKKLVFFPETTNVIEPAGAWQQAWQGAVWTAQLPISSMRSQSPSNLPVVVALEGKDVEAYQIQLPVNGQWAALAAPAVVSPALEAALKANAAAQPLPASAPPIGLIAALLGALLGGMILNLMPCVFPVLAIKVVGFVNVKSRAERIQDGAAYSVGVVLSFLALGGLLLALRAAGDQLGWGFQLQSPAVVAGMALMFTLIGLNLAGLFEIGNFLPSRVATLQSSNKTANSFLSGVLATAIASPCTAPFMGASLGFALGLPAAQALLIFATIGLGMALPYLAVSAIPGLARAMPRPGAWMQTFRQLMAFPMFATVIWLVWVLGQQSGIDGAGALLALLLLLSLLLWSLNLTGRARKVIASVSLALLAIALWGIGPNVVKHLDTPIAAAAPGARWQNWTPDRVEQLTANGQSVFVDFTAAWCVTCQYNKKTTLANADVLADMDAKKVVLLRADWTRRDPAVTAALAQLGRNGVPVYVIYKAGRAPVLLSEILSVSDVRAELAKL</sequence>
<feature type="domain" description="Thiol:disulfide interchange protein DsbD N-terminal" evidence="9">
    <location>
        <begin position="91"/>
        <end position="199"/>
    </location>
</feature>
<name>A0A6H2H5V2_9BURK</name>
<feature type="transmembrane region" description="Helical" evidence="7">
    <location>
        <begin position="606"/>
        <end position="623"/>
    </location>
</feature>
<dbReference type="PANTHER" id="PTHR32234">
    <property type="entry name" value="THIOL:DISULFIDE INTERCHANGE PROTEIN DSBD"/>
    <property type="match status" value="1"/>
</dbReference>
<evidence type="ECO:0000256" key="5">
    <source>
        <dbReference type="ARBA" id="ARBA00023136"/>
    </source>
</evidence>
<feature type="transmembrane region" description="Helical" evidence="7">
    <location>
        <begin position="481"/>
        <end position="509"/>
    </location>
</feature>
<gene>
    <name evidence="10" type="primary">dsbD_1</name>
    <name evidence="10" type="ORF">HC248_00446</name>
</gene>
<reference evidence="10 11" key="1">
    <citation type="submission" date="2020-04" db="EMBL/GenBank/DDBJ databases">
        <title>Complete genome of a Psychrophilic, Marine, Gas Vacuolate Bacterium Polaromonas vacuolata KCTC 22033T.</title>
        <authorList>
            <person name="Hwang K."/>
            <person name="Kim K.M."/>
        </authorList>
    </citation>
    <scope>NUCLEOTIDE SEQUENCE [LARGE SCALE GENOMIC DNA]</scope>
    <source>
        <strain evidence="10 11">KCTC 22033</strain>
    </source>
</reference>
<evidence type="ECO:0000256" key="2">
    <source>
        <dbReference type="ARBA" id="ARBA00022692"/>
    </source>
</evidence>
<keyword evidence="4 7" id="KW-1133">Transmembrane helix</keyword>
<dbReference type="CDD" id="cd02953">
    <property type="entry name" value="DsbDgamma"/>
    <property type="match status" value="1"/>
</dbReference>
<dbReference type="EMBL" id="CP051461">
    <property type="protein sequence ID" value="QJC55183.1"/>
    <property type="molecule type" value="Genomic_DNA"/>
</dbReference>
<organism evidence="10 11">
    <name type="scientific">Polaromonas vacuolata</name>
    <dbReference type="NCBI Taxonomy" id="37448"/>
    <lineage>
        <taxon>Bacteria</taxon>
        <taxon>Pseudomonadati</taxon>
        <taxon>Pseudomonadota</taxon>
        <taxon>Betaproteobacteria</taxon>
        <taxon>Burkholderiales</taxon>
        <taxon>Comamonadaceae</taxon>
        <taxon>Polaromonas</taxon>
    </lineage>
</organism>
<evidence type="ECO:0000256" key="4">
    <source>
        <dbReference type="ARBA" id="ARBA00022989"/>
    </source>
</evidence>
<dbReference type="EC" id="1.8.1.8" evidence="10"/>
<evidence type="ECO:0000256" key="6">
    <source>
        <dbReference type="ARBA" id="ARBA00023284"/>
    </source>
</evidence>
<dbReference type="GO" id="GO:0047134">
    <property type="term" value="F:protein-disulfide reductase [NAD(P)H] activity"/>
    <property type="evidence" value="ECO:0007669"/>
    <property type="project" value="UniProtKB-EC"/>
</dbReference>
<keyword evidence="3" id="KW-0201">Cytochrome c-type biogenesis</keyword>
<evidence type="ECO:0000259" key="9">
    <source>
        <dbReference type="Pfam" id="PF11412"/>
    </source>
</evidence>
<keyword evidence="2 7" id="KW-0812">Transmembrane</keyword>
<dbReference type="Pfam" id="PF02683">
    <property type="entry name" value="DsbD_TM"/>
    <property type="match status" value="1"/>
</dbReference>
<protein>
    <submittedName>
        <fullName evidence="10">Thiol:disulfide interchange protein DsbD</fullName>
        <ecNumber evidence="10">1.8.1.8</ecNumber>
    </submittedName>
</protein>